<evidence type="ECO:0000313" key="2">
    <source>
        <dbReference type="Proteomes" id="UP000530514"/>
    </source>
</evidence>
<dbReference type="EMBL" id="JACEIP010000010">
    <property type="protein sequence ID" value="MBA4542887.1"/>
    <property type="molecule type" value="Genomic_DNA"/>
</dbReference>
<evidence type="ECO:0000313" key="1">
    <source>
        <dbReference type="EMBL" id="MBA4542887.1"/>
    </source>
</evidence>
<name>A0A7W1XA80_9BACL</name>
<keyword evidence="2" id="KW-1185">Reference proteome</keyword>
<accession>A0A7W1XA80</accession>
<protein>
    <recommendedName>
        <fullName evidence="3">Tail assembly chaperone</fullName>
    </recommendedName>
</protein>
<evidence type="ECO:0008006" key="3">
    <source>
        <dbReference type="Google" id="ProtNLM"/>
    </source>
</evidence>
<proteinExistence type="predicted"/>
<dbReference type="Proteomes" id="UP000530514">
    <property type="component" value="Unassembled WGS sequence"/>
</dbReference>
<sequence length="103" mass="11518">MANKKRGFVSVNLDKPRKLKYTFNAFCELEDAGMDLMQLQDGKVKFKDIRLLLWAGLLHELPDLTVEEAGEMIDQGELKEISEAVAEAIQLALGNKGEQEPGK</sequence>
<reference evidence="1 2" key="1">
    <citation type="submission" date="2020-07" db="EMBL/GenBank/DDBJ databases">
        <authorList>
            <person name="Feng H."/>
        </authorList>
    </citation>
    <scope>NUCLEOTIDE SEQUENCE [LARGE SCALE GENOMIC DNA]</scope>
    <source>
        <strain evidence="2">s-11</strain>
    </source>
</reference>
<comment type="caution">
    <text evidence="1">The sequence shown here is derived from an EMBL/GenBank/DDBJ whole genome shotgun (WGS) entry which is preliminary data.</text>
</comment>
<dbReference type="RefSeq" id="WP_033101869.1">
    <property type="nucleotide sequence ID" value="NZ_JACEIP010000010.1"/>
</dbReference>
<organism evidence="1 2">
    <name type="scientific">Thermoactinomyces daqus</name>
    <dbReference type="NCBI Taxonomy" id="1329516"/>
    <lineage>
        <taxon>Bacteria</taxon>
        <taxon>Bacillati</taxon>
        <taxon>Bacillota</taxon>
        <taxon>Bacilli</taxon>
        <taxon>Bacillales</taxon>
        <taxon>Thermoactinomycetaceae</taxon>
        <taxon>Thermoactinomyces</taxon>
    </lineage>
</organism>
<dbReference type="AlphaFoldDB" id="A0A7W1XA80"/>
<dbReference type="OrthoDB" id="1801573at2"/>
<gene>
    <name evidence="1" type="ORF">H1164_08230</name>
</gene>